<dbReference type="Proteomes" id="UP001652338">
    <property type="component" value="Unassembled WGS sequence"/>
</dbReference>
<dbReference type="PROSITE" id="PS01117">
    <property type="entry name" value="HTH_MARR_1"/>
    <property type="match status" value="1"/>
</dbReference>
<dbReference type="PANTHER" id="PTHR42756:SF1">
    <property type="entry name" value="TRANSCRIPTIONAL REPRESSOR OF EMRAB OPERON"/>
    <property type="match status" value="1"/>
</dbReference>
<dbReference type="InterPro" id="IPR036390">
    <property type="entry name" value="WH_DNA-bd_sf"/>
</dbReference>
<dbReference type="InterPro" id="IPR000835">
    <property type="entry name" value="HTH_MarR-typ"/>
</dbReference>
<dbReference type="SUPFAM" id="SSF46785">
    <property type="entry name" value="Winged helix' DNA-binding domain"/>
    <property type="match status" value="1"/>
</dbReference>
<dbReference type="Gene3D" id="1.10.10.10">
    <property type="entry name" value="Winged helix-like DNA-binding domain superfamily/Winged helix DNA-binding domain"/>
    <property type="match status" value="1"/>
</dbReference>
<protein>
    <submittedName>
        <fullName evidence="5">MarR family transcriptional regulator</fullName>
    </submittedName>
</protein>
<dbReference type="PROSITE" id="PS50995">
    <property type="entry name" value="HTH_MARR_2"/>
    <property type="match status" value="1"/>
</dbReference>
<reference evidence="5 6" key="1">
    <citation type="journal article" date="2021" name="ISME Commun">
        <title>Automated analysis of genomic sequences facilitates high-throughput and comprehensive description of bacteria.</title>
        <authorList>
            <person name="Hitch T.C.A."/>
        </authorList>
    </citation>
    <scope>NUCLEOTIDE SEQUENCE [LARGE SCALE GENOMIC DNA]</scope>
    <source>
        <strain evidence="5 6">Sanger_29</strain>
    </source>
</reference>
<dbReference type="PANTHER" id="PTHR42756">
    <property type="entry name" value="TRANSCRIPTIONAL REGULATOR, MARR"/>
    <property type="match status" value="1"/>
</dbReference>
<evidence type="ECO:0000256" key="3">
    <source>
        <dbReference type="ARBA" id="ARBA00023163"/>
    </source>
</evidence>
<dbReference type="EMBL" id="JAOQKE010000034">
    <property type="protein sequence ID" value="MCU6726674.1"/>
    <property type="molecule type" value="Genomic_DNA"/>
</dbReference>
<name>A0ABT2SQ88_9FIRM</name>
<accession>A0ABT2SQ88</accession>
<evidence type="ECO:0000313" key="5">
    <source>
        <dbReference type="EMBL" id="MCU6726674.1"/>
    </source>
</evidence>
<evidence type="ECO:0000313" key="6">
    <source>
        <dbReference type="Proteomes" id="UP001652338"/>
    </source>
</evidence>
<comment type="caution">
    <text evidence="5">The sequence shown here is derived from an EMBL/GenBank/DDBJ whole genome shotgun (WGS) entry which is preliminary data.</text>
</comment>
<dbReference type="Pfam" id="PF12802">
    <property type="entry name" value="MarR_2"/>
    <property type="match status" value="1"/>
</dbReference>
<gene>
    <name evidence="5" type="ORF">OCV47_15330</name>
</gene>
<organism evidence="5 6">
    <name type="scientific">Muricoprocola aceti</name>
    <dbReference type="NCBI Taxonomy" id="2981772"/>
    <lineage>
        <taxon>Bacteria</taxon>
        <taxon>Bacillati</taxon>
        <taxon>Bacillota</taxon>
        <taxon>Clostridia</taxon>
        <taxon>Lachnospirales</taxon>
        <taxon>Lachnospiraceae</taxon>
        <taxon>Muricoprocola</taxon>
    </lineage>
</organism>
<keyword evidence="6" id="KW-1185">Reference proteome</keyword>
<proteinExistence type="predicted"/>
<dbReference type="SMART" id="SM00347">
    <property type="entry name" value="HTH_MARR"/>
    <property type="match status" value="1"/>
</dbReference>
<keyword evidence="2" id="KW-0238">DNA-binding</keyword>
<dbReference type="RefSeq" id="WP_262655907.1">
    <property type="nucleotide sequence ID" value="NZ_JAOQKE010000034.1"/>
</dbReference>
<evidence type="ECO:0000259" key="4">
    <source>
        <dbReference type="PROSITE" id="PS50995"/>
    </source>
</evidence>
<dbReference type="InterPro" id="IPR023187">
    <property type="entry name" value="Tscrpt_reg_MarR-type_CS"/>
</dbReference>
<keyword evidence="3" id="KW-0804">Transcription</keyword>
<evidence type="ECO:0000256" key="1">
    <source>
        <dbReference type="ARBA" id="ARBA00023015"/>
    </source>
</evidence>
<sequence length="156" mass="18178">MNQLLFMIHNSLELYENLCQPVCRECGIAQTALDILMFLANNPEYYTARDICRVRGIKANLVSFHVEKLVQEGYLEREAIPGDRRQVRLLLTGKSQRVIEQGRSVQQRYREILVSNIAPSDFETFQRCMDTIRQNIERAKKISAKAKSTEKEDKKR</sequence>
<evidence type="ECO:0000256" key="2">
    <source>
        <dbReference type="ARBA" id="ARBA00023125"/>
    </source>
</evidence>
<feature type="domain" description="HTH marR-type" evidence="4">
    <location>
        <begin position="1"/>
        <end position="134"/>
    </location>
</feature>
<keyword evidence="1" id="KW-0805">Transcription regulation</keyword>
<dbReference type="InterPro" id="IPR036388">
    <property type="entry name" value="WH-like_DNA-bd_sf"/>
</dbReference>